<dbReference type="OrthoDB" id="85226at2"/>
<dbReference type="Gene3D" id="2.40.30.170">
    <property type="match status" value="1"/>
</dbReference>
<dbReference type="Pfam" id="PF25984">
    <property type="entry name" value="BSH_YknX"/>
    <property type="match status" value="1"/>
</dbReference>
<protein>
    <submittedName>
        <fullName evidence="8">HlyD family efflux transporter periplasmic adaptor subunit</fullName>
    </submittedName>
</protein>
<dbReference type="InterPro" id="IPR050465">
    <property type="entry name" value="UPF0194_transport"/>
</dbReference>
<feature type="domain" description="YknX-like beta-barrel" evidence="7">
    <location>
        <begin position="242"/>
        <end position="322"/>
    </location>
</feature>
<dbReference type="PANTHER" id="PTHR32347:SF14">
    <property type="entry name" value="EFFLUX SYSTEM COMPONENT YKNX-RELATED"/>
    <property type="match status" value="1"/>
</dbReference>
<dbReference type="EMBL" id="SWLG01000005">
    <property type="protein sequence ID" value="TLS37875.1"/>
    <property type="molecule type" value="Genomic_DNA"/>
</dbReference>
<dbReference type="GO" id="GO:0030313">
    <property type="term" value="C:cell envelope"/>
    <property type="evidence" value="ECO:0007669"/>
    <property type="project" value="UniProtKB-SubCell"/>
</dbReference>
<feature type="coiled-coil region" evidence="3">
    <location>
        <begin position="104"/>
        <end position="208"/>
    </location>
</feature>
<comment type="caution">
    <text evidence="8">The sequence shown here is derived from an EMBL/GenBank/DDBJ whole genome shotgun (WGS) entry which is preliminary data.</text>
</comment>
<dbReference type="InterPro" id="IPR058636">
    <property type="entry name" value="Beta-barrel_YknX"/>
</dbReference>
<evidence type="ECO:0000259" key="6">
    <source>
        <dbReference type="Pfam" id="PF25984"/>
    </source>
</evidence>
<dbReference type="Gene3D" id="2.40.420.20">
    <property type="match status" value="1"/>
</dbReference>
<dbReference type="SUPFAM" id="SSF111369">
    <property type="entry name" value="HlyD-like secretion proteins"/>
    <property type="match status" value="1"/>
</dbReference>
<dbReference type="InterPro" id="IPR058649">
    <property type="entry name" value="CzcB_C"/>
</dbReference>
<comment type="subcellular location">
    <subcellularLocation>
        <location evidence="1">Cell envelope</location>
    </subcellularLocation>
</comment>
<evidence type="ECO:0000256" key="2">
    <source>
        <dbReference type="ARBA" id="ARBA00023054"/>
    </source>
</evidence>
<keyword evidence="4" id="KW-0472">Membrane</keyword>
<evidence type="ECO:0000259" key="7">
    <source>
        <dbReference type="Pfam" id="PF25990"/>
    </source>
</evidence>
<feature type="transmembrane region" description="Helical" evidence="4">
    <location>
        <begin position="21"/>
        <end position="42"/>
    </location>
</feature>
<evidence type="ECO:0000256" key="1">
    <source>
        <dbReference type="ARBA" id="ARBA00004196"/>
    </source>
</evidence>
<evidence type="ECO:0000313" key="9">
    <source>
        <dbReference type="Proteomes" id="UP000308230"/>
    </source>
</evidence>
<sequence>MQDSRHSDHWKMGAYELKAKWIVLTVTAVFIIAFISLNSYLLNEKIETEEELETLKVKQETFKEIVPAEGIVIPAQEENVYQNEKLGPIAEMNVQEGQQVTVGTELFRYENEEYEDRIEQLNAEIDRLEVEADQQEDLIGNYENQLDEVDYDMSATEEENQQNQSLEFELERKIEEAEYEKRLTELKIEQAKQQIDLIEEKDKELIVTSETAGIITEVNKNPGNNTDGAQEPVVHIVSSEHQIKGFISEYELELLEDGQPVEMMTSVIPSKRWKGAVSSISDFPVSKEEYASEDGKTYYSFVVDLENEDMQLKNGYHVSLDVAVKVNENAPVITSDALVIKGQEQFVLAKTKKGIEMRAVTIGQQKKELVEIVNGLKAGEKVVRNPSPELVELLKPEKQEKEKKKKITT</sequence>
<evidence type="ECO:0000256" key="4">
    <source>
        <dbReference type="SAM" id="Phobius"/>
    </source>
</evidence>
<evidence type="ECO:0000313" key="8">
    <source>
        <dbReference type="EMBL" id="TLS37875.1"/>
    </source>
</evidence>
<keyword evidence="2 3" id="KW-0175">Coiled coil</keyword>
<reference evidence="8 9" key="1">
    <citation type="submission" date="2019-04" db="EMBL/GenBank/DDBJ databases">
        <title>Bacillus caeni sp. nov., a bacterium isolated from mangrove sediment.</title>
        <authorList>
            <person name="Huang H."/>
            <person name="Mo K."/>
            <person name="Hu Y."/>
        </authorList>
    </citation>
    <scope>NUCLEOTIDE SEQUENCE [LARGE SCALE GENOMIC DNA]</scope>
    <source>
        <strain evidence="8 9">HB172195</strain>
    </source>
</reference>
<evidence type="ECO:0000259" key="5">
    <source>
        <dbReference type="Pfam" id="PF25975"/>
    </source>
</evidence>
<keyword evidence="4" id="KW-0812">Transmembrane</keyword>
<dbReference type="Pfam" id="PF25975">
    <property type="entry name" value="CzcB_C"/>
    <property type="match status" value="1"/>
</dbReference>
<keyword evidence="9" id="KW-1185">Reference proteome</keyword>
<accession>A0A5R9FE29</accession>
<evidence type="ECO:0000256" key="3">
    <source>
        <dbReference type="SAM" id="Coils"/>
    </source>
</evidence>
<gene>
    <name evidence="8" type="ORF">FCL54_08640</name>
</gene>
<keyword evidence="4" id="KW-1133">Transmembrane helix</keyword>
<feature type="domain" description="CzcB-like C-terminal circularly permuted SH3-like" evidence="5">
    <location>
        <begin position="333"/>
        <end position="385"/>
    </location>
</feature>
<dbReference type="InterPro" id="IPR058639">
    <property type="entry name" value="BSH_YknX-like"/>
</dbReference>
<name>A0A5R9FE29_9BACL</name>
<dbReference type="PANTHER" id="PTHR32347">
    <property type="entry name" value="EFFLUX SYSTEM COMPONENT YKNX-RELATED"/>
    <property type="match status" value="1"/>
</dbReference>
<proteinExistence type="predicted"/>
<dbReference type="Pfam" id="PF25990">
    <property type="entry name" value="Beta-barrel_YknX"/>
    <property type="match status" value="1"/>
</dbReference>
<organism evidence="8 9">
    <name type="scientific">Exobacillus caeni</name>
    <dbReference type="NCBI Taxonomy" id="2574798"/>
    <lineage>
        <taxon>Bacteria</taxon>
        <taxon>Bacillati</taxon>
        <taxon>Bacillota</taxon>
        <taxon>Bacilli</taxon>
        <taxon>Bacillales</taxon>
        <taxon>Guptibacillaceae</taxon>
        <taxon>Exobacillus</taxon>
    </lineage>
</organism>
<dbReference type="Proteomes" id="UP000308230">
    <property type="component" value="Unassembled WGS sequence"/>
</dbReference>
<dbReference type="AlphaFoldDB" id="A0A5R9FE29"/>
<feature type="domain" description="YknX-like barrel-sandwich hybrid" evidence="6">
    <location>
        <begin position="78"/>
        <end position="237"/>
    </location>
</feature>